<sequence length="482" mass="53824">MSSSSWPPALKTWVQDCLSRATTSANKAEVNAELKQILFDAHRLGTLHSTDWSAMKLKALQPKAPIVTIAPSVYQQSYPSLSPPTNATTKPTPKKEKKAKKRKGEITDGFPSAYKFESEEEKAAKQRRLERFNNPGPSSNGGDAGPHATGTAAWFPSSNGNGALSARLAPRQVGHSKFSNFGYEPEVAEVDPNVMDWDHHTIRGTSTRLEKSYLRLTSEPNPADVRPLPVLKQTLTLLKQKWKENRNYAYALDQFKSVRQDLTVQRIKNEFTVEVYEIHARIALEAKDLGEYNQCQSMLRQLYELGLGGHPLEFLSYRIMYLLHTRNRSDLGVLLGQLTAEQKADPGVAHALATARALATSNYSKFFDLFLHAPNMSGYIMDHFVERERAQALAVMSKAYISLPLSYLTHTLAFDSDQDTDEFLTGHQSAIYVAPARDTADPWKPIAPVPLSKRVWDAKKAHAACARGIEKYRVVDLKGQVD</sequence>
<dbReference type="GO" id="GO:0005634">
    <property type="term" value="C:nucleus"/>
    <property type="evidence" value="ECO:0007669"/>
    <property type="project" value="TreeGrafter"/>
</dbReference>
<dbReference type="Gene3D" id="1.25.40.990">
    <property type="match status" value="1"/>
</dbReference>
<dbReference type="PROSITE" id="PS50250">
    <property type="entry name" value="PCI"/>
    <property type="match status" value="1"/>
</dbReference>
<dbReference type="InterPro" id="IPR000717">
    <property type="entry name" value="PCI_dom"/>
</dbReference>
<feature type="domain" description="PCI" evidence="2">
    <location>
        <begin position="288"/>
        <end position="454"/>
    </location>
</feature>
<reference evidence="3 4" key="1">
    <citation type="submission" date="2015-03" db="EMBL/GenBank/DDBJ databases">
        <title>Genomics and transcriptomics of the oil-accumulating basidiomycete yeast T. oleaginosus allow insights into substrate utilization and the diverse evolutionary trajectories of mating systems in fungi.</title>
        <authorList>
            <consortium name="DOE Joint Genome Institute"/>
            <person name="Kourist R."/>
            <person name="Kracht O."/>
            <person name="Bracharz F."/>
            <person name="Lipzen A."/>
            <person name="Nolan M."/>
            <person name="Ohm R."/>
            <person name="Grigoriev I."/>
            <person name="Sun S."/>
            <person name="Heitman J."/>
            <person name="Bruck T."/>
            <person name="Nowrousian M."/>
        </authorList>
    </citation>
    <scope>NUCLEOTIDE SEQUENCE [LARGE SCALE GENOMIC DNA]</scope>
    <source>
        <strain evidence="3 4">IBC0246</strain>
    </source>
</reference>
<evidence type="ECO:0000313" key="3">
    <source>
        <dbReference type="EMBL" id="KLT43674.1"/>
    </source>
</evidence>
<evidence type="ECO:0000256" key="1">
    <source>
        <dbReference type="SAM" id="MobiDB-lite"/>
    </source>
</evidence>
<dbReference type="STRING" id="879819.A0A0J1B7G0"/>
<dbReference type="PANTHER" id="PTHR12436">
    <property type="entry name" value="80 KDA MCM3-ASSOCIATED PROTEIN"/>
    <property type="match status" value="1"/>
</dbReference>
<dbReference type="Pfam" id="PF03399">
    <property type="entry name" value="SAC3_GANP"/>
    <property type="match status" value="2"/>
</dbReference>
<dbReference type="GeneID" id="28985385"/>
<keyword evidence="4" id="KW-1185">Reference proteome</keyword>
<feature type="region of interest" description="Disordered" evidence="1">
    <location>
        <begin position="77"/>
        <end position="156"/>
    </location>
</feature>
<dbReference type="Proteomes" id="UP000053611">
    <property type="component" value="Unassembled WGS sequence"/>
</dbReference>
<evidence type="ECO:0000313" key="4">
    <source>
        <dbReference type="Proteomes" id="UP000053611"/>
    </source>
</evidence>
<dbReference type="RefSeq" id="XP_018280165.1">
    <property type="nucleotide sequence ID" value="XM_018424782.1"/>
</dbReference>
<dbReference type="AlphaFoldDB" id="A0A0J1B7G0"/>
<dbReference type="PANTHER" id="PTHR12436:SF4">
    <property type="entry name" value="LEUKOCYTE RECEPTOR CLUSTER MEMBER 8"/>
    <property type="match status" value="1"/>
</dbReference>
<dbReference type="EMBL" id="KQ087193">
    <property type="protein sequence ID" value="KLT43674.1"/>
    <property type="molecule type" value="Genomic_DNA"/>
</dbReference>
<evidence type="ECO:0000259" key="2">
    <source>
        <dbReference type="PROSITE" id="PS50250"/>
    </source>
</evidence>
<accession>A0A0J1B7G0</accession>
<feature type="compositionally biased region" description="Basic and acidic residues" evidence="1">
    <location>
        <begin position="121"/>
        <end position="131"/>
    </location>
</feature>
<dbReference type="InterPro" id="IPR045107">
    <property type="entry name" value="SAC3/GANP/THP3"/>
</dbReference>
<dbReference type="OrthoDB" id="199574at2759"/>
<name>A0A0J1B7G0_9TREE</name>
<proteinExistence type="predicted"/>
<organism evidence="3 4">
    <name type="scientific">Cutaneotrichosporon oleaginosum</name>
    <dbReference type="NCBI Taxonomy" id="879819"/>
    <lineage>
        <taxon>Eukaryota</taxon>
        <taxon>Fungi</taxon>
        <taxon>Dikarya</taxon>
        <taxon>Basidiomycota</taxon>
        <taxon>Agaricomycotina</taxon>
        <taxon>Tremellomycetes</taxon>
        <taxon>Trichosporonales</taxon>
        <taxon>Trichosporonaceae</taxon>
        <taxon>Cutaneotrichosporon</taxon>
    </lineage>
</organism>
<gene>
    <name evidence="3" type="ORF">CC85DRAFT_291446</name>
</gene>
<dbReference type="InterPro" id="IPR005062">
    <property type="entry name" value="SAC3/GANP/THP3_conserved"/>
</dbReference>
<protein>
    <recommendedName>
        <fullName evidence="2">PCI domain-containing protein</fullName>
    </recommendedName>
</protein>